<keyword evidence="1" id="KW-0472">Membrane</keyword>
<comment type="caution">
    <text evidence="2">The sequence shown here is derived from an EMBL/GenBank/DDBJ whole genome shotgun (WGS) entry which is preliminary data.</text>
</comment>
<accession>A0ABS1C000</accession>
<protein>
    <submittedName>
        <fullName evidence="2">FixH family protein</fullName>
    </submittedName>
</protein>
<evidence type="ECO:0000313" key="3">
    <source>
        <dbReference type="Proteomes" id="UP000644147"/>
    </source>
</evidence>
<sequence>MNTAQTSPKKIAWWPRFIILGYILFIAYIGNFVRMAMSSDVDLVSKDYYKQEIAYQQHINTVSQTKANNADIQVTLAEAAGQLVVAFPEFYEGQKVSGKINFFRPSNMKLDFETALNLNEARQQFIPVDKLESGRWKVRVSSEVNGKNYFTEQIITLK</sequence>
<dbReference type="RefSeq" id="WP_200505489.1">
    <property type="nucleotide sequence ID" value="NZ_JAEHFX010000003.1"/>
</dbReference>
<dbReference type="InterPro" id="IPR008620">
    <property type="entry name" value="FixH"/>
</dbReference>
<dbReference type="Proteomes" id="UP000644147">
    <property type="component" value="Unassembled WGS sequence"/>
</dbReference>
<dbReference type="Pfam" id="PF05751">
    <property type="entry name" value="FixH"/>
    <property type="match status" value="1"/>
</dbReference>
<feature type="transmembrane region" description="Helical" evidence="1">
    <location>
        <begin position="12"/>
        <end position="33"/>
    </location>
</feature>
<reference evidence="2 3" key="1">
    <citation type="submission" date="2020-12" db="EMBL/GenBank/DDBJ databases">
        <title>Bacterial novel species Adhaeribacter sp. BT258 isolated from soil.</title>
        <authorList>
            <person name="Jung H.-Y."/>
        </authorList>
    </citation>
    <scope>NUCLEOTIDE SEQUENCE [LARGE SCALE GENOMIC DNA]</scope>
    <source>
        <strain evidence="2 3">BT258</strain>
    </source>
</reference>
<organism evidence="2 3">
    <name type="scientific">Adhaeribacter terrigena</name>
    <dbReference type="NCBI Taxonomy" id="2793070"/>
    <lineage>
        <taxon>Bacteria</taxon>
        <taxon>Pseudomonadati</taxon>
        <taxon>Bacteroidota</taxon>
        <taxon>Cytophagia</taxon>
        <taxon>Cytophagales</taxon>
        <taxon>Hymenobacteraceae</taxon>
        <taxon>Adhaeribacter</taxon>
    </lineage>
</organism>
<dbReference type="EMBL" id="JAEHFX010000003">
    <property type="protein sequence ID" value="MBK0402729.1"/>
    <property type="molecule type" value="Genomic_DNA"/>
</dbReference>
<gene>
    <name evidence="2" type="ORF">I5M27_07010</name>
</gene>
<keyword evidence="1" id="KW-0812">Transmembrane</keyword>
<keyword evidence="3" id="KW-1185">Reference proteome</keyword>
<name>A0ABS1C000_9BACT</name>
<evidence type="ECO:0000256" key="1">
    <source>
        <dbReference type="SAM" id="Phobius"/>
    </source>
</evidence>
<evidence type="ECO:0000313" key="2">
    <source>
        <dbReference type="EMBL" id="MBK0402729.1"/>
    </source>
</evidence>
<proteinExistence type="predicted"/>
<keyword evidence="1" id="KW-1133">Transmembrane helix</keyword>